<keyword evidence="3" id="KW-1185">Reference proteome</keyword>
<feature type="transmembrane region" description="Helical" evidence="1">
    <location>
        <begin position="9"/>
        <end position="32"/>
    </location>
</feature>
<feature type="transmembrane region" description="Helical" evidence="1">
    <location>
        <begin position="70"/>
        <end position="92"/>
    </location>
</feature>
<gene>
    <name evidence="2" type="ORF">BCR34DRAFT_608415</name>
</gene>
<evidence type="ECO:0000313" key="2">
    <source>
        <dbReference type="EMBL" id="ORX93927.1"/>
    </source>
</evidence>
<name>A0A1Y1Y7D8_9PLEO</name>
<keyword evidence="1" id="KW-0472">Membrane</keyword>
<reference evidence="2 3" key="1">
    <citation type="submission" date="2016-07" db="EMBL/GenBank/DDBJ databases">
        <title>Pervasive Adenine N6-methylation of Active Genes in Fungi.</title>
        <authorList>
            <consortium name="DOE Joint Genome Institute"/>
            <person name="Mondo S.J."/>
            <person name="Dannebaum R.O."/>
            <person name="Kuo R.C."/>
            <person name="Labutti K."/>
            <person name="Haridas S."/>
            <person name="Kuo A."/>
            <person name="Salamov A."/>
            <person name="Ahrendt S.R."/>
            <person name="Lipzen A."/>
            <person name="Sullivan W."/>
            <person name="Andreopoulos W.B."/>
            <person name="Clum A."/>
            <person name="Lindquist E."/>
            <person name="Daum C."/>
            <person name="Ramamoorthy G.K."/>
            <person name="Gryganskyi A."/>
            <person name="Culley D."/>
            <person name="Magnuson J.K."/>
            <person name="James T.Y."/>
            <person name="O'Malley M.A."/>
            <person name="Stajich J.E."/>
            <person name="Spatafora J.W."/>
            <person name="Visel A."/>
            <person name="Grigoriev I.V."/>
        </authorList>
    </citation>
    <scope>NUCLEOTIDE SEQUENCE [LARGE SCALE GENOMIC DNA]</scope>
    <source>
        <strain evidence="2 3">CBS 115471</strain>
    </source>
</reference>
<dbReference type="EMBL" id="MCFA01000323">
    <property type="protein sequence ID" value="ORX93927.1"/>
    <property type="molecule type" value="Genomic_DNA"/>
</dbReference>
<keyword evidence="1" id="KW-0812">Transmembrane</keyword>
<keyword evidence="1" id="KW-1133">Transmembrane helix</keyword>
<organism evidence="2 3">
    <name type="scientific">Clohesyomyces aquaticus</name>
    <dbReference type="NCBI Taxonomy" id="1231657"/>
    <lineage>
        <taxon>Eukaryota</taxon>
        <taxon>Fungi</taxon>
        <taxon>Dikarya</taxon>
        <taxon>Ascomycota</taxon>
        <taxon>Pezizomycotina</taxon>
        <taxon>Dothideomycetes</taxon>
        <taxon>Pleosporomycetidae</taxon>
        <taxon>Pleosporales</taxon>
        <taxon>Lindgomycetaceae</taxon>
        <taxon>Clohesyomyces</taxon>
    </lineage>
</organism>
<proteinExistence type="predicted"/>
<dbReference type="Proteomes" id="UP000193144">
    <property type="component" value="Unassembled WGS sequence"/>
</dbReference>
<evidence type="ECO:0000313" key="3">
    <source>
        <dbReference type="Proteomes" id="UP000193144"/>
    </source>
</evidence>
<protein>
    <submittedName>
        <fullName evidence="2">Uncharacterized protein</fullName>
    </submittedName>
</protein>
<dbReference type="AlphaFoldDB" id="A0A1Y1Y7D8"/>
<feature type="transmembrane region" description="Helical" evidence="1">
    <location>
        <begin position="104"/>
        <end position="124"/>
    </location>
</feature>
<evidence type="ECO:0000256" key="1">
    <source>
        <dbReference type="SAM" id="Phobius"/>
    </source>
</evidence>
<sequence length="206" mass="22778">MFSKRLNNFLGLCTAAVIIHCGLTFLMAKFGIWQTYKWTGMFIAYAFGVDMLAFLMGLEEMLRALRGHRPLSSPVFLAWIFASRMLAGYTWFYFIDSIAAEDNIVLRAILALLTITFSTVLQHLGVLGGVGKGNAPVENVNTVVDDTSQSSKSEMLEMKTAFETTDSPYTLEQAIGMVAGVIMKGGDSETIPVDWKPSGPSTRRRR</sequence>
<accession>A0A1Y1Y7D8</accession>
<comment type="caution">
    <text evidence="2">The sequence shown here is derived from an EMBL/GenBank/DDBJ whole genome shotgun (WGS) entry which is preliminary data.</text>
</comment>
<feature type="transmembrane region" description="Helical" evidence="1">
    <location>
        <begin position="38"/>
        <end position="58"/>
    </location>
</feature>